<evidence type="ECO:0000313" key="3">
    <source>
        <dbReference type="Proteomes" id="UP000732193"/>
    </source>
</evidence>
<sequence length="292" mass="29240">MNTLTPNVIVAADGGGSGCRAAAGTVEQGILGQASAGPGNVHNDFETAVSNLAAAIGQALDHAGLGNTPLDQITAHLGVAGAHSQVEEQALSNALPYGRVTVSGDRATSVRGALGTADGFVVALGTGTIVARQQNLQMTTVGGWGFDLSDQASGAWLGRRLLEEIVLAEDGLREHSDLSRTVSAANGGLMGLVQFSSVAPPSQFAKFARELITAASAGDPLGQALMAEGAVYLETALTKLGFQSGDILALAGGVGPHYAPYLPAALCGNIQPPKGSALEGAFAMAAMAAQAP</sequence>
<feature type="domain" description="ATPase BadF/BadG/BcrA/BcrD type" evidence="1">
    <location>
        <begin position="13"/>
        <end position="254"/>
    </location>
</feature>
<dbReference type="InterPro" id="IPR052519">
    <property type="entry name" value="Euk-type_GlcNAc_Kinase"/>
</dbReference>
<proteinExistence type="predicted"/>
<comment type="caution">
    <text evidence="2">The sequence shown here is derived from an EMBL/GenBank/DDBJ whole genome shotgun (WGS) entry which is preliminary data.</text>
</comment>
<dbReference type="Gene3D" id="3.30.420.40">
    <property type="match status" value="2"/>
</dbReference>
<keyword evidence="3" id="KW-1185">Reference proteome</keyword>
<dbReference type="CDD" id="cd24082">
    <property type="entry name" value="ASKHA_NBD_GspK-like"/>
    <property type="match status" value="1"/>
</dbReference>
<dbReference type="InterPro" id="IPR002731">
    <property type="entry name" value="ATPase_BadF"/>
</dbReference>
<dbReference type="AlphaFoldDB" id="A0AAE2VXE1"/>
<gene>
    <name evidence="2" type="ORF">JQV55_08005</name>
</gene>
<dbReference type="SUPFAM" id="SSF53067">
    <property type="entry name" value="Actin-like ATPase domain"/>
    <property type="match status" value="2"/>
</dbReference>
<name>A0AAE2VXE1_9RHOB</name>
<organism evidence="2 3">
    <name type="scientific">Sulfitobacter geojensis</name>
    <dbReference type="NCBI Taxonomy" id="1342299"/>
    <lineage>
        <taxon>Bacteria</taxon>
        <taxon>Pseudomonadati</taxon>
        <taxon>Pseudomonadota</taxon>
        <taxon>Alphaproteobacteria</taxon>
        <taxon>Rhodobacterales</taxon>
        <taxon>Roseobacteraceae</taxon>
        <taxon>Sulfitobacter</taxon>
    </lineage>
</organism>
<dbReference type="PANTHER" id="PTHR43190:SF3">
    <property type="entry name" value="N-ACETYL-D-GLUCOSAMINE KINASE"/>
    <property type="match status" value="1"/>
</dbReference>
<dbReference type="Pfam" id="PF01869">
    <property type="entry name" value="BcrAD_BadFG"/>
    <property type="match status" value="1"/>
</dbReference>
<dbReference type="RefSeq" id="WP_203241806.1">
    <property type="nucleotide sequence ID" value="NZ_JAFBRH010000001.1"/>
</dbReference>
<protein>
    <submittedName>
        <fullName evidence="2">ATPase</fullName>
    </submittedName>
</protein>
<dbReference type="EMBL" id="JAFBRM010000001">
    <property type="protein sequence ID" value="MBM1713500.1"/>
    <property type="molecule type" value="Genomic_DNA"/>
</dbReference>
<dbReference type="Proteomes" id="UP000732193">
    <property type="component" value="Unassembled WGS sequence"/>
</dbReference>
<evidence type="ECO:0000259" key="1">
    <source>
        <dbReference type="Pfam" id="PF01869"/>
    </source>
</evidence>
<evidence type="ECO:0000313" key="2">
    <source>
        <dbReference type="EMBL" id="MBM1713500.1"/>
    </source>
</evidence>
<dbReference type="PANTHER" id="PTHR43190">
    <property type="entry name" value="N-ACETYL-D-GLUCOSAMINE KINASE"/>
    <property type="match status" value="1"/>
</dbReference>
<accession>A0AAE2VXE1</accession>
<reference evidence="2 3" key="1">
    <citation type="submission" date="2021-01" db="EMBL/GenBank/DDBJ databases">
        <title>Diatom-associated Roseobacters Show Island Model of Population Structure.</title>
        <authorList>
            <person name="Qu L."/>
            <person name="Feng X."/>
            <person name="Chen Y."/>
            <person name="Li L."/>
            <person name="Wang X."/>
            <person name="Hu Z."/>
            <person name="Wang H."/>
            <person name="Luo H."/>
        </authorList>
    </citation>
    <scope>NUCLEOTIDE SEQUENCE [LARGE SCALE GENOMIC DNA]</scope>
    <source>
        <strain evidence="2 3">TR60-84</strain>
    </source>
</reference>
<dbReference type="InterPro" id="IPR043129">
    <property type="entry name" value="ATPase_NBD"/>
</dbReference>